<dbReference type="InterPro" id="IPR037923">
    <property type="entry name" value="HTH-like"/>
</dbReference>
<dbReference type="GO" id="GO:0003700">
    <property type="term" value="F:DNA-binding transcription factor activity"/>
    <property type="evidence" value="ECO:0007669"/>
    <property type="project" value="InterPro"/>
</dbReference>
<evidence type="ECO:0000313" key="5">
    <source>
        <dbReference type="EMBL" id="NMM64427.1"/>
    </source>
</evidence>
<dbReference type="InterPro" id="IPR018062">
    <property type="entry name" value="HTH_AraC-typ_CS"/>
</dbReference>
<dbReference type="SUPFAM" id="SSF51215">
    <property type="entry name" value="Regulatory protein AraC"/>
    <property type="match status" value="1"/>
</dbReference>
<dbReference type="PROSITE" id="PS00041">
    <property type="entry name" value="HTH_ARAC_FAMILY_1"/>
    <property type="match status" value="1"/>
</dbReference>
<dbReference type="PROSITE" id="PS01124">
    <property type="entry name" value="HTH_ARAC_FAMILY_2"/>
    <property type="match status" value="1"/>
</dbReference>
<evidence type="ECO:0000256" key="3">
    <source>
        <dbReference type="ARBA" id="ARBA00023163"/>
    </source>
</evidence>
<keyword evidence="6" id="KW-1185">Reference proteome</keyword>
<dbReference type="PANTHER" id="PTHR43280">
    <property type="entry name" value="ARAC-FAMILY TRANSCRIPTIONAL REGULATOR"/>
    <property type="match status" value="1"/>
</dbReference>
<dbReference type="CDD" id="cd02208">
    <property type="entry name" value="cupin_RmlC-like"/>
    <property type="match status" value="1"/>
</dbReference>
<proteinExistence type="predicted"/>
<dbReference type="PANTHER" id="PTHR43280:SF28">
    <property type="entry name" value="HTH-TYPE TRANSCRIPTIONAL ACTIVATOR RHAS"/>
    <property type="match status" value="1"/>
</dbReference>
<keyword evidence="3" id="KW-0804">Transcription</keyword>
<evidence type="ECO:0000256" key="1">
    <source>
        <dbReference type="ARBA" id="ARBA00023015"/>
    </source>
</evidence>
<keyword evidence="1" id="KW-0805">Transcription regulation</keyword>
<dbReference type="SUPFAM" id="SSF46689">
    <property type="entry name" value="Homeodomain-like"/>
    <property type="match status" value="2"/>
</dbReference>
<dbReference type="InterPro" id="IPR018060">
    <property type="entry name" value="HTH_AraC"/>
</dbReference>
<evidence type="ECO:0000259" key="4">
    <source>
        <dbReference type="PROSITE" id="PS01124"/>
    </source>
</evidence>
<dbReference type="Gene3D" id="2.60.120.10">
    <property type="entry name" value="Jelly Rolls"/>
    <property type="match status" value="1"/>
</dbReference>
<comment type="caution">
    <text evidence="5">The sequence shown here is derived from an EMBL/GenBank/DDBJ whole genome shotgun (WGS) entry which is preliminary data.</text>
</comment>
<protein>
    <submittedName>
        <fullName evidence="5">AraC family transcriptional regulator</fullName>
    </submittedName>
</protein>
<keyword evidence="2" id="KW-0238">DNA-binding</keyword>
<dbReference type="InterPro" id="IPR003313">
    <property type="entry name" value="AraC-bd"/>
</dbReference>
<dbReference type="InterPro" id="IPR020449">
    <property type="entry name" value="Tscrpt_reg_AraC-type_HTH"/>
</dbReference>
<evidence type="ECO:0000313" key="6">
    <source>
        <dbReference type="Proteomes" id="UP000537131"/>
    </source>
</evidence>
<dbReference type="EMBL" id="JABBNI010000036">
    <property type="protein sequence ID" value="NMM64427.1"/>
    <property type="molecule type" value="Genomic_DNA"/>
</dbReference>
<dbReference type="PRINTS" id="PR00032">
    <property type="entry name" value="HTHARAC"/>
</dbReference>
<dbReference type="Pfam" id="PF02311">
    <property type="entry name" value="AraC_binding"/>
    <property type="match status" value="1"/>
</dbReference>
<name>A0A7Y0HQ68_9CLOT</name>
<dbReference type="AlphaFoldDB" id="A0A7Y0HQ68"/>
<dbReference type="SMART" id="SM00342">
    <property type="entry name" value="HTH_ARAC"/>
    <property type="match status" value="1"/>
</dbReference>
<reference evidence="5 6" key="1">
    <citation type="submission" date="2020-04" db="EMBL/GenBank/DDBJ databases">
        <authorList>
            <person name="Doyle D.A."/>
        </authorList>
    </citation>
    <scope>NUCLEOTIDE SEQUENCE [LARGE SCALE GENOMIC DNA]</scope>
    <source>
        <strain evidence="5 6">P21</strain>
    </source>
</reference>
<gene>
    <name evidence="5" type="ORF">HBE96_17555</name>
</gene>
<dbReference type="Proteomes" id="UP000537131">
    <property type="component" value="Unassembled WGS sequence"/>
</dbReference>
<dbReference type="Gene3D" id="1.10.10.60">
    <property type="entry name" value="Homeodomain-like"/>
    <property type="match status" value="2"/>
</dbReference>
<organism evidence="5 6">
    <name type="scientific">Clostridium muellerianum</name>
    <dbReference type="NCBI Taxonomy" id="2716538"/>
    <lineage>
        <taxon>Bacteria</taxon>
        <taxon>Bacillati</taxon>
        <taxon>Bacillota</taxon>
        <taxon>Clostridia</taxon>
        <taxon>Eubacteriales</taxon>
        <taxon>Clostridiaceae</taxon>
        <taxon>Clostridium</taxon>
    </lineage>
</organism>
<dbReference type="GO" id="GO:0043565">
    <property type="term" value="F:sequence-specific DNA binding"/>
    <property type="evidence" value="ECO:0007669"/>
    <property type="project" value="InterPro"/>
</dbReference>
<feature type="domain" description="HTH araC/xylS-type" evidence="4">
    <location>
        <begin position="198"/>
        <end position="296"/>
    </location>
</feature>
<dbReference type="Pfam" id="PF12833">
    <property type="entry name" value="HTH_18"/>
    <property type="match status" value="1"/>
</dbReference>
<sequence length="303" mass="35641">MQVYEILTTGNLKEITKHGDKSFPLAIYKTMLRKNKLGYVQLHWHDEIQFALVTKGCVNFTIDKSEHIVEKNNGIFINSNCLHSAKSYNNNDSEYICIDISPELFLGSSESIIRQKYIEPFLKSKAISFVTLNLSIDWEKKILKSLKDLYMIYEEKNFGFELKMQYVILNILHLMIINIKYLDKEISSYSFIEDQRIKKMLSYIEENYNQKITLEDMAKNANLSRAECSRFFKRMTGQTPFEYLISYRINKSALLLRNSDMPITEIAEEVGFGSVSYYIEKFRKQTNCTPTEFRNFHPKFIES</sequence>
<accession>A0A7Y0HQ68</accession>
<dbReference type="InterPro" id="IPR014710">
    <property type="entry name" value="RmlC-like_jellyroll"/>
</dbReference>
<dbReference type="InterPro" id="IPR009057">
    <property type="entry name" value="Homeodomain-like_sf"/>
</dbReference>
<evidence type="ECO:0000256" key="2">
    <source>
        <dbReference type="ARBA" id="ARBA00023125"/>
    </source>
</evidence>
<dbReference type="RefSeq" id="WP_169299006.1">
    <property type="nucleotide sequence ID" value="NZ_JABBNI010000036.1"/>
</dbReference>
<reference evidence="5 6" key="2">
    <citation type="submission" date="2020-06" db="EMBL/GenBank/DDBJ databases">
        <title>Complete Genome Sequence of Clostridium muelleri sp. nov. P21T, an Acid-Alcohol Producing Acetogen Isolated from Old Hay.</title>
        <authorList>
            <person name="Duncan K.E."/>
            <person name="Tanner R.S."/>
        </authorList>
    </citation>
    <scope>NUCLEOTIDE SEQUENCE [LARGE SCALE GENOMIC DNA]</scope>
    <source>
        <strain evidence="5 6">P21</strain>
    </source>
</reference>